<reference evidence="2" key="1">
    <citation type="journal article" date="2010" name="Nat. Biotechnol.">
        <title>Draft genome sequence of the oilseed species Ricinus communis.</title>
        <authorList>
            <person name="Chan A.P."/>
            <person name="Crabtree J."/>
            <person name="Zhao Q."/>
            <person name="Lorenzi H."/>
            <person name="Orvis J."/>
            <person name="Puiu D."/>
            <person name="Melake-Berhan A."/>
            <person name="Jones K.M."/>
            <person name="Redman J."/>
            <person name="Chen G."/>
            <person name="Cahoon E.B."/>
            <person name="Gedil M."/>
            <person name="Stanke M."/>
            <person name="Haas B.J."/>
            <person name="Wortman J.R."/>
            <person name="Fraser-Liggett C.M."/>
            <person name="Ravel J."/>
            <person name="Rabinowicz P.D."/>
        </authorList>
    </citation>
    <scope>NUCLEOTIDE SEQUENCE [LARGE SCALE GENOMIC DNA]</scope>
    <source>
        <strain evidence="2">cv. Hale</strain>
    </source>
</reference>
<evidence type="ECO:0000313" key="1">
    <source>
        <dbReference type="EMBL" id="EEF35367.1"/>
    </source>
</evidence>
<proteinExistence type="predicted"/>
<gene>
    <name evidence="1" type="ORF">RCOM_1309340</name>
</gene>
<organism evidence="1 2">
    <name type="scientific">Ricinus communis</name>
    <name type="common">Castor bean</name>
    <dbReference type="NCBI Taxonomy" id="3988"/>
    <lineage>
        <taxon>Eukaryota</taxon>
        <taxon>Viridiplantae</taxon>
        <taxon>Streptophyta</taxon>
        <taxon>Embryophyta</taxon>
        <taxon>Tracheophyta</taxon>
        <taxon>Spermatophyta</taxon>
        <taxon>Magnoliopsida</taxon>
        <taxon>eudicotyledons</taxon>
        <taxon>Gunneridae</taxon>
        <taxon>Pentapetalae</taxon>
        <taxon>rosids</taxon>
        <taxon>fabids</taxon>
        <taxon>Malpighiales</taxon>
        <taxon>Euphorbiaceae</taxon>
        <taxon>Acalyphoideae</taxon>
        <taxon>Acalypheae</taxon>
        <taxon>Ricinus</taxon>
    </lineage>
</organism>
<dbReference type="EMBL" id="EQ974023">
    <property type="protein sequence ID" value="EEF35367.1"/>
    <property type="molecule type" value="Genomic_DNA"/>
</dbReference>
<accession>B9SLX6</accession>
<name>B9SLX6_RICCO</name>
<protein>
    <submittedName>
        <fullName evidence="1">Uncharacterized protein</fullName>
    </submittedName>
</protein>
<dbReference type="Proteomes" id="UP000008311">
    <property type="component" value="Unassembled WGS sequence"/>
</dbReference>
<keyword evidence="2" id="KW-1185">Reference proteome</keyword>
<dbReference type="InParanoid" id="B9SLX6"/>
<dbReference type="AlphaFoldDB" id="B9SLX6"/>
<evidence type="ECO:0000313" key="2">
    <source>
        <dbReference type="Proteomes" id="UP000008311"/>
    </source>
</evidence>
<sequence>MPSPRPMLRQYAYDNEKERGEEDYPSLLHIVEETGKEAQRVNGLGLFNLEWPNQLGKLVFATGLRLRSGLFAERSMNITVKLGGMPTPTEAIALL</sequence>